<dbReference type="InterPro" id="IPR029047">
    <property type="entry name" value="HSP70_peptide-bd_sf"/>
</dbReference>
<dbReference type="RefSeq" id="WP_015929583.1">
    <property type="nucleotide sequence ID" value="NC_011894.1"/>
</dbReference>
<dbReference type="Pfam" id="PF00012">
    <property type="entry name" value="HSP70"/>
    <property type="match status" value="2"/>
</dbReference>
<dbReference type="FunFam" id="3.30.420.40:FF:000071">
    <property type="entry name" value="Molecular chaperone DnaK"/>
    <property type="match status" value="1"/>
</dbReference>
<dbReference type="KEGG" id="mno:Mnod_2958"/>
<comment type="similarity">
    <text evidence="1 5">Belongs to the heat shock protein 70 family.</text>
</comment>
<keyword evidence="2 5" id="KW-0547">Nucleotide-binding</keyword>
<evidence type="ECO:0000256" key="2">
    <source>
        <dbReference type="ARBA" id="ARBA00022741"/>
    </source>
</evidence>
<dbReference type="eggNOG" id="COG0443">
    <property type="taxonomic scope" value="Bacteria"/>
</dbReference>
<dbReference type="PRINTS" id="PR00301">
    <property type="entry name" value="HEATSHOCK70"/>
</dbReference>
<dbReference type="CDD" id="cd10235">
    <property type="entry name" value="ASKHA_NBD_HSP70_HscC"/>
    <property type="match status" value="1"/>
</dbReference>
<dbReference type="Gene3D" id="3.90.640.10">
    <property type="entry name" value="Actin, Chain A, domain 4"/>
    <property type="match status" value="1"/>
</dbReference>
<dbReference type="Gene3D" id="3.30.420.40">
    <property type="match status" value="2"/>
</dbReference>
<evidence type="ECO:0000256" key="3">
    <source>
        <dbReference type="ARBA" id="ARBA00022840"/>
    </source>
</evidence>
<dbReference type="HOGENOM" id="CLU_005965_0_0_5"/>
<keyword evidence="6" id="KW-0560">Oxidoreductase</keyword>
<evidence type="ECO:0000313" key="7">
    <source>
        <dbReference type="Proteomes" id="UP000008207"/>
    </source>
</evidence>
<dbReference type="GO" id="GO:0005524">
    <property type="term" value="F:ATP binding"/>
    <property type="evidence" value="ECO:0007669"/>
    <property type="project" value="UniProtKB-KW"/>
</dbReference>
<dbReference type="PANTHER" id="PTHR19375">
    <property type="entry name" value="HEAT SHOCK PROTEIN 70KDA"/>
    <property type="match status" value="1"/>
</dbReference>
<dbReference type="InterPro" id="IPR018181">
    <property type="entry name" value="Heat_shock_70_CS"/>
</dbReference>
<keyword evidence="6" id="KW-0346">Stress response</keyword>
<dbReference type="Gene3D" id="2.60.34.10">
    <property type="entry name" value="Substrate Binding Domain Of DNAk, Chain A, domain 1"/>
    <property type="match status" value="1"/>
</dbReference>
<dbReference type="SUPFAM" id="SSF53067">
    <property type="entry name" value="Actin-like ATPase domain"/>
    <property type="match status" value="2"/>
</dbReference>
<keyword evidence="7" id="KW-1185">Reference proteome</keyword>
<dbReference type="InterPro" id="IPR042030">
    <property type="entry name" value="HscC_NBD"/>
</dbReference>
<organism evidence="6 7">
    <name type="scientific">Methylobacterium nodulans (strain LMG 21967 / CNCM I-2342 / ORS 2060)</name>
    <dbReference type="NCBI Taxonomy" id="460265"/>
    <lineage>
        <taxon>Bacteria</taxon>
        <taxon>Pseudomonadati</taxon>
        <taxon>Pseudomonadota</taxon>
        <taxon>Alphaproteobacteria</taxon>
        <taxon>Hyphomicrobiales</taxon>
        <taxon>Methylobacteriaceae</taxon>
        <taxon>Methylobacterium</taxon>
    </lineage>
</organism>
<dbReference type="InterPro" id="IPR043129">
    <property type="entry name" value="ATPase_NBD"/>
</dbReference>
<sequence length="566" mass="62296">MSVIGIDLGTTNSVTAAWTVDGPQLIPNALGRHLTPSIVGLDEDNAILVGEAARDRLVAFPERTISSFKRWMGSSRQVRLGRGSLFRPEELSALVLRSLKADAEAQLGEPISEAIISVPAYFNDIQRKATLDAARLAGLKVERLVNEPTAAALAYGLHSRREGLFLVFDLGGGTFDVSLLESFEGVMEVRATAGNTFLGGDDFTRALMDVIADRHRLGSATLPRSDAARLLRTAEQLKQALSSAQRAEYQLRVRGQLLEGEITRERFEDVSRPLFLRLRAPLERAIGDSGMKLREIDAIVLVGGATRMPMIRTMLARLFGQLPLVQIDPDTTVALGAAVQAGLKVRDQALEDIVMTDVCPFTLGTSVIETPRTRDAAQVMLPIIERNSAVPISRSQLLTTVDDDQTAITLRVYQGESRQPDHNVLIGELQIPIPAGPAGKEKIEVRFTYDINGALEVEVVALSTGARERRVFRNAANLSEAELDQRFAALSQIKVPPREQAPSRALLARAEALYEELLGEQREIVAMLMSRFAREINDPAIRDHDRIRTEFSAELDRIERTTFRLV</sequence>
<reference evidence="6 7" key="1">
    <citation type="submission" date="2009-01" db="EMBL/GenBank/DDBJ databases">
        <title>Complete sequence of chromosome of Methylobacterium nodulans ORS 2060.</title>
        <authorList>
            <consortium name="US DOE Joint Genome Institute"/>
            <person name="Lucas S."/>
            <person name="Copeland A."/>
            <person name="Lapidus A."/>
            <person name="Glavina del Rio T."/>
            <person name="Dalin E."/>
            <person name="Tice H."/>
            <person name="Bruce D."/>
            <person name="Goodwin L."/>
            <person name="Pitluck S."/>
            <person name="Sims D."/>
            <person name="Brettin T."/>
            <person name="Detter J.C."/>
            <person name="Han C."/>
            <person name="Larimer F."/>
            <person name="Land M."/>
            <person name="Hauser L."/>
            <person name="Kyrpides N."/>
            <person name="Ivanova N."/>
            <person name="Marx C.J."/>
            <person name="Richardson P."/>
        </authorList>
    </citation>
    <scope>NUCLEOTIDE SEQUENCE [LARGE SCALE GENOMIC DNA]</scope>
    <source>
        <strain evidence="7">LMG 21967 / CNCM I-2342 / ORS 2060</strain>
    </source>
</reference>
<evidence type="ECO:0000256" key="5">
    <source>
        <dbReference type="RuleBase" id="RU003322"/>
    </source>
</evidence>
<gene>
    <name evidence="6" type="ordered locus">Mnod_2958</name>
</gene>
<protein>
    <submittedName>
        <fullName evidence="6">Heat shock protein 70</fullName>
        <ecNumber evidence="6">1.3.1.74</ecNumber>
    </submittedName>
</protein>
<dbReference type="STRING" id="460265.Mnod_2958"/>
<proteinExistence type="inferred from homology"/>
<dbReference type="OrthoDB" id="9766019at2"/>
<accession>B8II39</accession>
<name>B8II39_METNO</name>
<dbReference type="PROSITE" id="PS01036">
    <property type="entry name" value="HSP70_3"/>
    <property type="match status" value="1"/>
</dbReference>
<dbReference type="SUPFAM" id="SSF100920">
    <property type="entry name" value="Heat shock protein 70kD (HSP70), peptide-binding domain"/>
    <property type="match status" value="1"/>
</dbReference>
<evidence type="ECO:0000256" key="4">
    <source>
        <dbReference type="ARBA" id="ARBA00023186"/>
    </source>
</evidence>
<keyword evidence="4" id="KW-0143">Chaperone</keyword>
<dbReference type="GO" id="GO:0140662">
    <property type="term" value="F:ATP-dependent protein folding chaperone"/>
    <property type="evidence" value="ECO:0007669"/>
    <property type="project" value="InterPro"/>
</dbReference>
<dbReference type="GO" id="GO:0032440">
    <property type="term" value="F:2-alkenal reductase [NAD(P)H] activity"/>
    <property type="evidence" value="ECO:0007669"/>
    <property type="project" value="UniProtKB-EC"/>
</dbReference>
<dbReference type="AlphaFoldDB" id="B8II39"/>
<evidence type="ECO:0000313" key="6">
    <source>
        <dbReference type="EMBL" id="ACL57908.1"/>
    </source>
</evidence>
<dbReference type="Proteomes" id="UP000008207">
    <property type="component" value="Chromosome"/>
</dbReference>
<dbReference type="PROSITE" id="PS00329">
    <property type="entry name" value="HSP70_2"/>
    <property type="match status" value="1"/>
</dbReference>
<dbReference type="EMBL" id="CP001349">
    <property type="protein sequence ID" value="ACL57908.1"/>
    <property type="molecule type" value="Genomic_DNA"/>
</dbReference>
<evidence type="ECO:0000256" key="1">
    <source>
        <dbReference type="ARBA" id="ARBA00007381"/>
    </source>
</evidence>
<keyword evidence="3 5" id="KW-0067">ATP-binding</keyword>
<dbReference type="PROSITE" id="PS00297">
    <property type="entry name" value="HSP70_1"/>
    <property type="match status" value="1"/>
</dbReference>
<dbReference type="EC" id="1.3.1.74" evidence="6"/>
<dbReference type="InterPro" id="IPR013126">
    <property type="entry name" value="Hsp_70_fam"/>
</dbReference>